<evidence type="ECO:0000313" key="18">
    <source>
        <dbReference type="Proteomes" id="UP000799750"/>
    </source>
</evidence>
<evidence type="ECO:0000256" key="11">
    <source>
        <dbReference type="ARBA" id="ARBA00023185"/>
    </source>
</evidence>
<dbReference type="PANTHER" id="PTHR11709">
    <property type="entry name" value="MULTI-COPPER OXIDASE"/>
    <property type="match status" value="1"/>
</dbReference>
<evidence type="ECO:0000256" key="9">
    <source>
        <dbReference type="ARBA" id="ARBA00023157"/>
    </source>
</evidence>
<organism evidence="17 18">
    <name type="scientific">Lophium mytilinum</name>
    <dbReference type="NCBI Taxonomy" id="390894"/>
    <lineage>
        <taxon>Eukaryota</taxon>
        <taxon>Fungi</taxon>
        <taxon>Dikarya</taxon>
        <taxon>Ascomycota</taxon>
        <taxon>Pezizomycotina</taxon>
        <taxon>Dothideomycetes</taxon>
        <taxon>Pleosporomycetidae</taxon>
        <taxon>Mytilinidiales</taxon>
        <taxon>Mytilinidiaceae</taxon>
        <taxon>Lophium</taxon>
    </lineage>
</organism>
<dbReference type="CDD" id="cd13854">
    <property type="entry name" value="CuRO_1_MaLCC_like"/>
    <property type="match status" value="1"/>
</dbReference>
<keyword evidence="6 13" id="KW-0732">Signal</keyword>
<feature type="domain" description="Plastocyanin-like" evidence="16">
    <location>
        <begin position="111"/>
        <end position="227"/>
    </location>
</feature>
<evidence type="ECO:0000256" key="6">
    <source>
        <dbReference type="ARBA" id="ARBA00022729"/>
    </source>
</evidence>
<keyword evidence="7" id="KW-0560">Oxidoreductase</keyword>
<dbReference type="InterPro" id="IPR011707">
    <property type="entry name" value="Cu-oxidase-like_N"/>
</dbReference>
<evidence type="ECO:0000256" key="7">
    <source>
        <dbReference type="ARBA" id="ARBA00023002"/>
    </source>
</evidence>
<dbReference type="GO" id="GO:0052716">
    <property type="term" value="F:hydroquinone:oxygen oxidoreductase activity"/>
    <property type="evidence" value="ECO:0007669"/>
    <property type="project" value="UniProtKB-EC"/>
</dbReference>
<dbReference type="OrthoDB" id="2121828at2759"/>
<dbReference type="SUPFAM" id="SSF49503">
    <property type="entry name" value="Cupredoxins"/>
    <property type="match status" value="3"/>
</dbReference>
<evidence type="ECO:0000256" key="3">
    <source>
        <dbReference type="ARBA" id="ARBA00010609"/>
    </source>
</evidence>
<dbReference type="PROSITE" id="PS00079">
    <property type="entry name" value="MULTICOPPER_OXIDASE1"/>
    <property type="match status" value="1"/>
</dbReference>
<gene>
    <name evidence="17" type="ORF">BU16DRAFT_513319</name>
</gene>
<feature type="chain" id="PRO_5025593984" description="laccase" evidence="13">
    <location>
        <begin position="21"/>
        <end position="619"/>
    </location>
</feature>
<keyword evidence="11" id="KW-0439">Lignin degradation</keyword>
<evidence type="ECO:0000256" key="13">
    <source>
        <dbReference type="SAM" id="SignalP"/>
    </source>
</evidence>
<sequence>MRVTQLAAACLLALASTTTATQIPQDHVLWGPGGSAGATLHNVRRATSSVAPSSTSKTSSVAPSSTSKVADAACTNGPTSRNCWSSGYSVLTDFDKKWPTTGNTVQYTLTVTNTTCNPDGNGDRICFLYNGQYPGPTIEANWGDTVQVTVVNKLTGNGTVIHWHGIRQLNTNAMDGVNGITECPIAPGDTKVYTWKATQFGTTWYHSHYSSQYGDGLIGAIKINGPASANYDVDLGPYPVNDWYYSTADQLNVIASNNLQQGQPPPPADTLLINGKNKSPGGAGAYDQVQLTKGKKYRLRLINTSVDNNIRVSLDNHQLQVITADLVPIKPYYTNWVLLAIGQRYDVIIYANQTVSNYWFRAEVATDCASSNNFYGRSVFSYAGAASGDPTTSAFTAPSGGCVEDKTLVPWVTNTVSSSDFINQVGNLNVDLAVEQVTTNGQNIVVWGVNVSAIDVDWRNPTLEYVKTGNTSYPSVLNLIELPTEGIWTYWIIQETPGTKVPIPHPIHLHGHDFYVLGTGSGTFDINSSPSTLTWNNPTRRDVALLPGAGWLAIAFQTDNPGAWLMHCHIAWHISEGLGVQFLEAKSQITLPGSDWDTQCTDWKTYYQNPVYQKTDSGL</sequence>
<keyword evidence="8" id="KW-0186">Copper</keyword>
<dbReference type="Pfam" id="PF07732">
    <property type="entry name" value="Cu-oxidase_3"/>
    <property type="match status" value="1"/>
</dbReference>
<feature type="domain" description="Plastocyanin-like" evidence="15">
    <location>
        <begin position="457"/>
        <end position="586"/>
    </location>
</feature>
<evidence type="ECO:0000256" key="12">
    <source>
        <dbReference type="SAM" id="MobiDB-lite"/>
    </source>
</evidence>
<dbReference type="CDD" id="cd13901">
    <property type="entry name" value="CuRO_3_MaLCC_like"/>
    <property type="match status" value="1"/>
</dbReference>
<dbReference type="PANTHER" id="PTHR11709:SF87">
    <property type="entry name" value="LACCASE"/>
    <property type="match status" value="1"/>
</dbReference>
<feature type="compositionally biased region" description="Low complexity" evidence="12">
    <location>
        <begin position="45"/>
        <end position="70"/>
    </location>
</feature>
<dbReference type="EMBL" id="MU004192">
    <property type="protein sequence ID" value="KAF2493423.1"/>
    <property type="molecule type" value="Genomic_DNA"/>
</dbReference>
<evidence type="ECO:0000259" key="16">
    <source>
        <dbReference type="Pfam" id="PF07732"/>
    </source>
</evidence>
<reference evidence="17" key="1">
    <citation type="journal article" date="2020" name="Stud. Mycol.">
        <title>101 Dothideomycetes genomes: a test case for predicting lifestyles and emergence of pathogens.</title>
        <authorList>
            <person name="Haridas S."/>
            <person name="Albert R."/>
            <person name="Binder M."/>
            <person name="Bloem J."/>
            <person name="Labutti K."/>
            <person name="Salamov A."/>
            <person name="Andreopoulos B."/>
            <person name="Baker S."/>
            <person name="Barry K."/>
            <person name="Bills G."/>
            <person name="Bluhm B."/>
            <person name="Cannon C."/>
            <person name="Castanera R."/>
            <person name="Culley D."/>
            <person name="Daum C."/>
            <person name="Ezra D."/>
            <person name="Gonzalez J."/>
            <person name="Henrissat B."/>
            <person name="Kuo A."/>
            <person name="Liang C."/>
            <person name="Lipzen A."/>
            <person name="Lutzoni F."/>
            <person name="Magnuson J."/>
            <person name="Mondo S."/>
            <person name="Nolan M."/>
            <person name="Ohm R."/>
            <person name="Pangilinan J."/>
            <person name="Park H.-J."/>
            <person name="Ramirez L."/>
            <person name="Alfaro M."/>
            <person name="Sun H."/>
            <person name="Tritt A."/>
            <person name="Yoshinaga Y."/>
            <person name="Zwiers L.-H."/>
            <person name="Turgeon B."/>
            <person name="Goodwin S."/>
            <person name="Spatafora J."/>
            <person name="Crous P."/>
            <person name="Grigoriev I."/>
        </authorList>
    </citation>
    <scope>NUCLEOTIDE SEQUENCE</scope>
    <source>
        <strain evidence="17">CBS 269.34</strain>
    </source>
</reference>
<dbReference type="InterPro" id="IPR045087">
    <property type="entry name" value="Cu-oxidase_fam"/>
</dbReference>
<dbReference type="CDD" id="cd13880">
    <property type="entry name" value="CuRO_2_MaLCC_like"/>
    <property type="match status" value="1"/>
</dbReference>
<dbReference type="Gene3D" id="2.60.40.420">
    <property type="entry name" value="Cupredoxins - blue copper proteins"/>
    <property type="match status" value="3"/>
</dbReference>
<comment type="cofactor">
    <cofactor evidence="2">
        <name>Cu cation</name>
        <dbReference type="ChEBI" id="CHEBI:23378"/>
    </cofactor>
</comment>
<evidence type="ECO:0000256" key="5">
    <source>
        <dbReference type="ARBA" id="ARBA00022723"/>
    </source>
</evidence>
<name>A0A6A6QNV2_9PEZI</name>
<evidence type="ECO:0000256" key="4">
    <source>
        <dbReference type="ARBA" id="ARBA00012297"/>
    </source>
</evidence>
<dbReference type="Proteomes" id="UP000799750">
    <property type="component" value="Unassembled WGS sequence"/>
</dbReference>
<dbReference type="Pfam" id="PF07731">
    <property type="entry name" value="Cu-oxidase_2"/>
    <property type="match status" value="1"/>
</dbReference>
<feature type="domain" description="Plastocyanin-like" evidence="14">
    <location>
        <begin position="240"/>
        <end position="385"/>
    </location>
</feature>
<dbReference type="InterPro" id="IPR033138">
    <property type="entry name" value="Cu_oxidase_CS"/>
</dbReference>
<dbReference type="PROSITE" id="PS00080">
    <property type="entry name" value="MULTICOPPER_OXIDASE2"/>
    <property type="match status" value="1"/>
</dbReference>
<dbReference type="InterPro" id="IPR002355">
    <property type="entry name" value="Cu_oxidase_Cu_BS"/>
</dbReference>
<evidence type="ECO:0000259" key="15">
    <source>
        <dbReference type="Pfam" id="PF07731"/>
    </source>
</evidence>
<keyword evidence="5" id="KW-0479">Metal-binding</keyword>
<dbReference type="EC" id="1.10.3.2" evidence="4"/>
<dbReference type="Pfam" id="PF00394">
    <property type="entry name" value="Cu-oxidase"/>
    <property type="match status" value="1"/>
</dbReference>
<dbReference type="InterPro" id="IPR001117">
    <property type="entry name" value="Cu-oxidase_2nd"/>
</dbReference>
<evidence type="ECO:0000256" key="1">
    <source>
        <dbReference type="ARBA" id="ARBA00000349"/>
    </source>
</evidence>
<feature type="signal peptide" evidence="13">
    <location>
        <begin position="1"/>
        <end position="20"/>
    </location>
</feature>
<accession>A0A6A6QNV2</accession>
<dbReference type="AlphaFoldDB" id="A0A6A6QNV2"/>
<dbReference type="InterPro" id="IPR011706">
    <property type="entry name" value="Cu-oxidase_C"/>
</dbReference>
<keyword evidence="9" id="KW-1015">Disulfide bond</keyword>
<protein>
    <recommendedName>
        <fullName evidence="4">laccase</fullName>
        <ecNumber evidence="4">1.10.3.2</ecNumber>
    </recommendedName>
</protein>
<feature type="region of interest" description="Disordered" evidence="12">
    <location>
        <begin position="44"/>
        <end position="76"/>
    </location>
</feature>
<keyword evidence="10" id="KW-0325">Glycoprotein</keyword>
<proteinExistence type="inferred from homology"/>
<evidence type="ECO:0000256" key="8">
    <source>
        <dbReference type="ARBA" id="ARBA00023008"/>
    </source>
</evidence>
<keyword evidence="18" id="KW-1185">Reference proteome</keyword>
<dbReference type="GO" id="GO:0005507">
    <property type="term" value="F:copper ion binding"/>
    <property type="evidence" value="ECO:0007669"/>
    <property type="project" value="InterPro"/>
</dbReference>
<dbReference type="InterPro" id="IPR008972">
    <property type="entry name" value="Cupredoxin"/>
</dbReference>
<comment type="catalytic activity">
    <reaction evidence="1">
        <text>4 hydroquinone + O2 = 4 benzosemiquinone + 2 H2O</text>
        <dbReference type="Rhea" id="RHEA:11276"/>
        <dbReference type="ChEBI" id="CHEBI:15377"/>
        <dbReference type="ChEBI" id="CHEBI:15379"/>
        <dbReference type="ChEBI" id="CHEBI:17594"/>
        <dbReference type="ChEBI" id="CHEBI:17977"/>
        <dbReference type="EC" id="1.10.3.2"/>
    </reaction>
</comment>
<evidence type="ECO:0000259" key="14">
    <source>
        <dbReference type="Pfam" id="PF00394"/>
    </source>
</evidence>
<dbReference type="FunFam" id="2.60.40.420:FF:000021">
    <property type="entry name" value="Extracellular dihydrogeodin oxidase/laccase"/>
    <property type="match status" value="1"/>
</dbReference>
<dbReference type="FunFam" id="2.60.40.420:FF:000045">
    <property type="entry name" value="Laccase 2"/>
    <property type="match status" value="1"/>
</dbReference>
<dbReference type="FunFam" id="2.60.40.420:FF:000046">
    <property type="entry name" value="Multicopper oxidase"/>
    <property type="match status" value="1"/>
</dbReference>
<comment type="similarity">
    <text evidence="3">Belongs to the multicopper oxidase family.</text>
</comment>
<evidence type="ECO:0000256" key="2">
    <source>
        <dbReference type="ARBA" id="ARBA00001935"/>
    </source>
</evidence>
<evidence type="ECO:0000256" key="10">
    <source>
        <dbReference type="ARBA" id="ARBA00023180"/>
    </source>
</evidence>
<dbReference type="GO" id="GO:0046274">
    <property type="term" value="P:lignin catabolic process"/>
    <property type="evidence" value="ECO:0007669"/>
    <property type="project" value="UniProtKB-KW"/>
</dbReference>
<evidence type="ECO:0000313" key="17">
    <source>
        <dbReference type="EMBL" id="KAF2493423.1"/>
    </source>
</evidence>